<accession>A0AA40F4J7</accession>
<dbReference type="Proteomes" id="UP001172155">
    <property type="component" value="Unassembled WGS sequence"/>
</dbReference>
<evidence type="ECO:0000256" key="1">
    <source>
        <dbReference type="SAM" id="SignalP"/>
    </source>
</evidence>
<feature type="chain" id="PRO_5041466904" evidence="1">
    <location>
        <begin position="22"/>
        <end position="121"/>
    </location>
</feature>
<sequence length="121" mass="12957">MCFCRFYVIMVVLMSPRSTDTTCSNKKGGGGVRQTEAGVPGQVEILLLVHLPDYVPACIPSHSPLGALSNLPPLQHVLNAQLLSPNSQHLSASRRDLLGKKQNVQGLGLYLGIILLRGGRG</sequence>
<gene>
    <name evidence="2" type="ORF">B0T18DRAFT_401506</name>
</gene>
<evidence type="ECO:0000313" key="3">
    <source>
        <dbReference type="Proteomes" id="UP001172155"/>
    </source>
</evidence>
<keyword evidence="3" id="KW-1185">Reference proteome</keyword>
<organism evidence="2 3">
    <name type="scientific">Schizothecium vesticola</name>
    <dbReference type="NCBI Taxonomy" id="314040"/>
    <lineage>
        <taxon>Eukaryota</taxon>
        <taxon>Fungi</taxon>
        <taxon>Dikarya</taxon>
        <taxon>Ascomycota</taxon>
        <taxon>Pezizomycotina</taxon>
        <taxon>Sordariomycetes</taxon>
        <taxon>Sordariomycetidae</taxon>
        <taxon>Sordariales</taxon>
        <taxon>Schizotheciaceae</taxon>
        <taxon>Schizothecium</taxon>
    </lineage>
</organism>
<proteinExistence type="predicted"/>
<reference evidence="2" key="1">
    <citation type="submission" date="2023-06" db="EMBL/GenBank/DDBJ databases">
        <title>Genome-scale phylogeny and comparative genomics of the fungal order Sordariales.</title>
        <authorList>
            <consortium name="Lawrence Berkeley National Laboratory"/>
            <person name="Hensen N."/>
            <person name="Bonometti L."/>
            <person name="Westerberg I."/>
            <person name="Brannstrom I.O."/>
            <person name="Guillou S."/>
            <person name="Cros-Aarteil S."/>
            <person name="Calhoun S."/>
            <person name="Haridas S."/>
            <person name="Kuo A."/>
            <person name="Mondo S."/>
            <person name="Pangilinan J."/>
            <person name="Riley R."/>
            <person name="LaButti K."/>
            <person name="Andreopoulos B."/>
            <person name="Lipzen A."/>
            <person name="Chen C."/>
            <person name="Yanf M."/>
            <person name="Daum C."/>
            <person name="Ng V."/>
            <person name="Clum A."/>
            <person name="Steindorff A."/>
            <person name="Ohm R."/>
            <person name="Martin F."/>
            <person name="Silar P."/>
            <person name="Natvig D."/>
            <person name="Lalanne C."/>
            <person name="Gautier V."/>
            <person name="Ament-velasquez S.L."/>
            <person name="Kruys A."/>
            <person name="Hutchinson M.I."/>
            <person name="Powell A.J."/>
            <person name="Barry K."/>
            <person name="Miller A.N."/>
            <person name="Grigoriev I.V."/>
            <person name="Debuchy R."/>
            <person name="Gladieux P."/>
            <person name="Thoren M.H."/>
            <person name="Johannesson H."/>
        </authorList>
    </citation>
    <scope>NUCLEOTIDE SEQUENCE</scope>
    <source>
        <strain evidence="2">SMH3187-1</strain>
    </source>
</reference>
<name>A0AA40F4J7_9PEZI</name>
<feature type="signal peptide" evidence="1">
    <location>
        <begin position="1"/>
        <end position="21"/>
    </location>
</feature>
<dbReference type="EMBL" id="JAUKUD010000002">
    <property type="protein sequence ID" value="KAK0750995.1"/>
    <property type="molecule type" value="Genomic_DNA"/>
</dbReference>
<comment type="caution">
    <text evidence="2">The sequence shown here is derived from an EMBL/GenBank/DDBJ whole genome shotgun (WGS) entry which is preliminary data.</text>
</comment>
<dbReference type="AlphaFoldDB" id="A0AA40F4J7"/>
<evidence type="ECO:0000313" key="2">
    <source>
        <dbReference type="EMBL" id="KAK0750995.1"/>
    </source>
</evidence>
<keyword evidence="1" id="KW-0732">Signal</keyword>
<protein>
    <submittedName>
        <fullName evidence="2">Uncharacterized protein</fullName>
    </submittedName>
</protein>